<feature type="domain" description="SET" evidence="4">
    <location>
        <begin position="76"/>
        <end position="190"/>
    </location>
</feature>
<evidence type="ECO:0000256" key="3">
    <source>
        <dbReference type="SAM" id="MobiDB-lite"/>
    </source>
</evidence>
<dbReference type="Pfam" id="PF21549">
    <property type="entry name" value="PRDM2_PR"/>
    <property type="match status" value="1"/>
</dbReference>
<reference evidence="5" key="1">
    <citation type="submission" date="2021-01" db="UniProtKB">
        <authorList>
            <consortium name="EnsemblMetazoa"/>
        </authorList>
    </citation>
    <scope>IDENTIFICATION</scope>
</reference>
<dbReference type="SUPFAM" id="SSF82199">
    <property type="entry name" value="SET domain"/>
    <property type="match status" value="1"/>
</dbReference>
<organism evidence="5 6">
    <name type="scientific">Clytia hemisphaerica</name>
    <dbReference type="NCBI Taxonomy" id="252671"/>
    <lineage>
        <taxon>Eukaryota</taxon>
        <taxon>Metazoa</taxon>
        <taxon>Cnidaria</taxon>
        <taxon>Hydrozoa</taxon>
        <taxon>Hydroidolina</taxon>
        <taxon>Leptothecata</taxon>
        <taxon>Obeliida</taxon>
        <taxon>Clytiidae</taxon>
        <taxon>Clytia</taxon>
    </lineage>
</organism>
<dbReference type="RefSeq" id="XP_066927334.1">
    <property type="nucleotide sequence ID" value="XM_067071233.1"/>
</dbReference>
<sequence length="405" mass="46024">METPVSNGQTTNPAVANLPNKRISDNVIQKYLYGYKEMRLVSSEEVLSTLLKGQIRKCTSLPETPPLSPRKIRTPDEISLCSSSLPGSKFGACAIKRIQQGTWFGPFEGKLVRTTEISSSMNTDHMWEIFHDGEVSHFLDGFNENNWMAFVRCARHKKEQNLVVFQYHGCIYYRSTKDILPGNELLVWYDTKYTQLLGIPLTWNDNRGTTSKRKNSLSICTDDPSTQQPQQTRRKREKVTPLSLLQQIDYKTQPPRKNELEFLASLIAKNAPSTLSTNYENSPFLSRKDLPVPPSTIRCDKCYFSFPNKELLITHKCSAIPWIPPPPPSNLRGGPPVEKHQPLHRPIHVNTPYAPGIDFTPASALNPHYHSYYQNLAHAYPSPPMEPPIKNFGPYKSSILPLKNF</sequence>
<evidence type="ECO:0000259" key="4">
    <source>
        <dbReference type="PROSITE" id="PS50280"/>
    </source>
</evidence>
<dbReference type="Gene3D" id="2.170.270.10">
    <property type="entry name" value="SET domain"/>
    <property type="match status" value="1"/>
</dbReference>
<name>A0A7M5V9S4_9CNID</name>
<dbReference type="InterPro" id="IPR050331">
    <property type="entry name" value="Zinc_finger"/>
</dbReference>
<feature type="compositionally biased region" description="Low complexity" evidence="3">
    <location>
        <begin position="221"/>
        <end position="231"/>
    </location>
</feature>
<dbReference type="GO" id="GO:0010468">
    <property type="term" value="P:regulation of gene expression"/>
    <property type="evidence" value="ECO:0007669"/>
    <property type="project" value="TreeGrafter"/>
</dbReference>
<dbReference type="OrthoDB" id="40579at2759"/>
<dbReference type="InterPro" id="IPR046341">
    <property type="entry name" value="SET_dom_sf"/>
</dbReference>
<dbReference type="GeneID" id="136814807"/>
<keyword evidence="2" id="KW-0804">Transcription</keyword>
<evidence type="ECO:0000313" key="6">
    <source>
        <dbReference type="Proteomes" id="UP000594262"/>
    </source>
</evidence>
<dbReference type="PANTHER" id="PTHR16515:SF22">
    <property type="entry name" value="HISTONE-LYSINE N-METHYLTRANSFERASE PRDM6-RELATED"/>
    <property type="match status" value="1"/>
</dbReference>
<dbReference type="Proteomes" id="UP000594262">
    <property type="component" value="Unplaced"/>
</dbReference>
<accession>A0A7M5V9S4</accession>
<evidence type="ECO:0000256" key="1">
    <source>
        <dbReference type="ARBA" id="ARBA00023015"/>
    </source>
</evidence>
<proteinExistence type="predicted"/>
<protein>
    <recommendedName>
        <fullName evidence="4">SET domain-containing protein</fullName>
    </recommendedName>
</protein>
<feature type="region of interest" description="Disordered" evidence="3">
    <location>
        <begin position="209"/>
        <end position="239"/>
    </location>
</feature>
<dbReference type="PANTHER" id="PTHR16515">
    <property type="entry name" value="PR DOMAIN ZINC FINGER PROTEIN"/>
    <property type="match status" value="1"/>
</dbReference>
<dbReference type="PROSITE" id="PS50280">
    <property type="entry name" value="SET"/>
    <property type="match status" value="1"/>
</dbReference>
<dbReference type="InterPro" id="IPR001214">
    <property type="entry name" value="SET_dom"/>
</dbReference>
<evidence type="ECO:0000256" key="2">
    <source>
        <dbReference type="ARBA" id="ARBA00023163"/>
    </source>
</evidence>
<keyword evidence="1" id="KW-0805">Transcription regulation</keyword>
<dbReference type="GO" id="GO:0005634">
    <property type="term" value="C:nucleus"/>
    <property type="evidence" value="ECO:0007669"/>
    <property type="project" value="TreeGrafter"/>
</dbReference>
<dbReference type="AlphaFoldDB" id="A0A7M5V9S4"/>
<keyword evidence="6" id="KW-1185">Reference proteome</keyword>
<dbReference type="EnsemblMetazoa" id="CLYHEMT012313.1">
    <property type="protein sequence ID" value="CLYHEMP012313.1"/>
    <property type="gene ID" value="CLYHEMG012313"/>
</dbReference>
<evidence type="ECO:0000313" key="5">
    <source>
        <dbReference type="EnsemblMetazoa" id="CLYHEMP012313.1"/>
    </source>
</evidence>